<dbReference type="PANTHER" id="PTHR16166">
    <property type="entry name" value="VACUOLAR PROTEIN SORTING-ASSOCIATED PROTEIN VPS13"/>
    <property type="match status" value="1"/>
</dbReference>
<dbReference type="EMBL" id="UYYA01004277">
    <property type="protein sequence ID" value="VDM60896.1"/>
    <property type="molecule type" value="Genomic_DNA"/>
</dbReference>
<proteinExistence type="predicted"/>
<dbReference type="PANTHER" id="PTHR16166:SF141">
    <property type="entry name" value="INTERMEMBRANE LIPID TRANSFER PROTEIN VPS13D"/>
    <property type="match status" value="1"/>
</dbReference>
<feature type="domain" description="Vacuolar protein sorting-associated protein 13 VPS13 adaptor binding" evidence="1">
    <location>
        <begin position="595"/>
        <end position="1024"/>
    </location>
</feature>
<dbReference type="Proteomes" id="UP000267027">
    <property type="component" value="Unassembled WGS sequence"/>
</dbReference>
<reference evidence="4" key="1">
    <citation type="submission" date="2016-04" db="UniProtKB">
        <authorList>
            <consortium name="WormBaseParasite"/>
        </authorList>
    </citation>
    <scope>IDENTIFICATION</scope>
</reference>
<reference evidence="2 3" key="2">
    <citation type="submission" date="2018-11" db="EMBL/GenBank/DDBJ databases">
        <authorList>
            <consortium name="Pathogen Informatics"/>
        </authorList>
    </citation>
    <scope>NUCLEOTIDE SEQUENCE [LARGE SCALE GENOMIC DNA]</scope>
    <source>
        <strain evidence="2 3">Costa Rica</strain>
    </source>
</reference>
<dbReference type="PROSITE" id="PS50231">
    <property type="entry name" value="RICIN_B_LECTIN"/>
    <property type="match status" value="1"/>
</dbReference>
<dbReference type="InterPro" id="IPR026847">
    <property type="entry name" value="VPS13"/>
</dbReference>
<accession>A0A0R3PTZ2</accession>
<evidence type="ECO:0000313" key="4">
    <source>
        <dbReference type="WBParaSite" id="ACOC_0000931001-mRNA-1"/>
    </source>
</evidence>
<sequence>MVRIIGREAFDSFEIMTSLESVFSRRFDFSIDILRNLDGIHSHNVPDLSVVISISNLKWCMTSDFYTLLRGVIEKNFGDVLIPVPETIPIEVLQKPTEIGCDNKYATLSFRLLFDNVEVDCHVPTMDSKSTRSNLFGKAFTPFASVHLLTARISLDVFIDGQSELDLVCVDANLVDTRLGNFSLMFETHIMMRKDEAPVITLVLMHSKLLMMYDWLNDVKNFVTQSADFVPKDVNDPGRSLGSVVARLGGQPFDEQQALSLKITLRDCDLYFLENPHMDNSFAIVMNTTAVLNVNEIGGIEISHIVFKAERADFWLLDDFQGSSIPILRLSLLNLRIDRQSADRLVSSFSISADYFNQRIFGWEPFVEKWSVLRFLAIRKGNTRNLDLVAESRSALDINVTEQLIQQAMHISSRWPVIRDSFKRDDFRRSRSDHLPYLFKNQTGCDVVFTTAVEDIQSARNAQRKTSVRWISVAKDMELTFEFPPRLLLYTHFERESSHQLIVRVNGWDEISPVNVDSCGTYFRLVKAAKVTNLQKGMPTARVVIQVTVEKDGKKVVVVRSSIDGKFHFHLFFPLASIITVLFSTNALIEQAEVTWSNVREPGKTLNCTQRLLTTDSHRLCTSVRREHYPDHEVLPGHTIFVVAPLNIQNLLPIDVEIHILDQAFPISAGKTSMITTVFFALSGLTVDITKCFAIGVVTDRMRTVQECYISKGSIGEGQQVSLRLSDSLGRPLDMYGNVRLEIGGCISISLWVPYWIVNKSGIPLILKQEATDSDAAGQMAEHERAKDKHPLMFSFADDGCPKQCMVRVGRELEVNYHPRYSQKFALTPGVQALKLSSVHESLPTLYYNIGVEVRAGTGRYKDTQVVLLTSRYVINNQSSYEMFVCHHDFIDRGSEHVKITAKCSIVWNENYEDCRQMCVRRSDVKHWSCPFRIDRIGSFHVTMRDADETPRFVRVEIILNSAVFCVTFTNAECYPPPIRIENHSNENLVKVPVLYQQQSESPIGQHLRTICKAKSHVDYAWDDLYGNRRIVLQVYENKSHVYDPSLPGIGPQLVYENHVYLKLAASFKSNGNQLWSLCKDGCIENIGMSYRSRTRVVLDVLERMGFQLMMKERSSSRDRFQKWNLSPVVSITDREDRARAMSLNAMPKSVASVLLEFNMSMRAGIGISLVNGSYEELIYARFEGIALSARHLDGTYQLSGSVDSIQFAQASDAATSVQQKTLSMPPNTDLERPDPFRTRRWYFGTLDLEMGQIALMVTVSKSTLPPKCRQLKQQFNVKLISFEKAAVYLPPFRQFHYFETSSFLLESLRKFYLAELQKQTLNIVVTLDAFGNPQGLVTDLKDSFQGLFIEGDLQRFVAGLGYGVSNSISKLASSAASGVGALTFDQEHEAKRRHNIIRSHRYVVETVSGSQPPNTGALRGITTGAVDTVTKPVQGLFDLVEGTASAMKELAGPATGSGRRLAASARIRPPRLCRNLYHLLPPYSHQLANAQMEMMRINGHSTKERLLDVEVCLEQINGNNVIRQYVLISTKQCYVCRQVNSEPSNVIFRIPYKYLKTVKPRPELENSLASLEVIIDTDDRRTLPSHIWCGRYEVARRLGEKMMQAKREYDHSKRTLSDQECSDG</sequence>
<evidence type="ECO:0000259" key="1">
    <source>
        <dbReference type="Pfam" id="PF25036"/>
    </source>
</evidence>
<name>A0A0R3PTZ2_ANGCS</name>
<keyword evidence="3" id="KW-1185">Reference proteome</keyword>
<dbReference type="STRING" id="334426.A0A0R3PTZ2"/>
<evidence type="ECO:0000313" key="2">
    <source>
        <dbReference type="EMBL" id="VDM60896.1"/>
    </source>
</evidence>
<dbReference type="Pfam" id="PF25036">
    <property type="entry name" value="VPS13_VAB"/>
    <property type="match status" value="1"/>
</dbReference>
<evidence type="ECO:0000313" key="3">
    <source>
        <dbReference type="Proteomes" id="UP000267027"/>
    </source>
</evidence>
<dbReference type="GO" id="GO:0006623">
    <property type="term" value="P:protein targeting to vacuole"/>
    <property type="evidence" value="ECO:0007669"/>
    <property type="project" value="TreeGrafter"/>
</dbReference>
<dbReference type="WBParaSite" id="ACOC_0000931001-mRNA-1">
    <property type="protein sequence ID" value="ACOC_0000931001-mRNA-1"/>
    <property type="gene ID" value="ACOC_0000931001"/>
</dbReference>
<dbReference type="OMA" id="DTGCKLW"/>
<dbReference type="OrthoDB" id="272810at2759"/>
<dbReference type="InterPro" id="IPR009543">
    <property type="entry name" value="VPS13_VAB"/>
</dbReference>
<dbReference type="GO" id="GO:0045053">
    <property type="term" value="P:protein retention in Golgi apparatus"/>
    <property type="evidence" value="ECO:0007669"/>
    <property type="project" value="TreeGrafter"/>
</dbReference>
<gene>
    <name evidence="2" type="ORF">ACOC_LOCUS9311</name>
</gene>
<organism evidence="4">
    <name type="scientific">Angiostrongylus costaricensis</name>
    <name type="common">Nematode worm</name>
    <dbReference type="NCBI Taxonomy" id="334426"/>
    <lineage>
        <taxon>Eukaryota</taxon>
        <taxon>Metazoa</taxon>
        <taxon>Ecdysozoa</taxon>
        <taxon>Nematoda</taxon>
        <taxon>Chromadorea</taxon>
        <taxon>Rhabditida</taxon>
        <taxon>Rhabditina</taxon>
        <taxon>Rhabditomorpha</taxon>
        <taxon>Strongyloidea</taxon>
        <taxon>Metastrongylidae</taxon>
        <taxon>Angiostrongylus</taxon>
    </lineage>
</organism>
<protein>
    <submittedName>
        <fullName evidence="4">Ricin B-type lectin domain-containing protein</fullName>
    </submittedName>
</protein>
<dbReference type="GO" id="GO:0007005">
    <property type="term" value="P:mitochondrion organization"/>
    <property type="evidence" value="ECO:0007669"/>
    <property type="project" value="TreeGrafter"/>
</dbReference>